<dbReference type="GO" id="GO:0051536">
    <property type="term" value="F:iron-sulfur cluster binding"/>
    <property type="evidence" value="ECO:0007669"/>
    <property type="project" value="InterPro"/>
</dbReference>
<dbReference type="Proteomes" id="UP000422569">
    <property type="component" value="Chromosome"/>
</dbReference>
<accession>A0A6B8M578</accession>
<sequence>MGDCHGSRRRKRRRKTQPLRQPPRERQGNLPRRSRSWSDEMNSEPQVLATLTSENKLQLIADIVAEARPAIQADGGDIEFLGLRGQRVEVRLTGKCLTCALAGQTLGGIRRRLVRALDEPLMVVPIMD</sequence>
<organism evidence="3 4">
    <name type="scientific">Methylocystis parvus</name>
    <dbReference type="NCBI Taxonomy" id="134"/>
    <lineage>
        <taxon>Bacteria</taxon>
        <taxon>Pseudomonadati</taxon>
        <taxon>Pseudomonadota</taxon>
        <taxon>Alphaproteobacteria</taxon>
        <taxon>Hyphomicrobiales</taxon>
        <taxon>Methylocystaceae</taxon>
        <taxon>Methylocystis</taxon>
    </lineage>
</organism>
<dbReference type="SUPFAM" id="SSF117916">
    <property type="entry name" value="Fe-S cluster assembly (FSCA) domain-like"/>
    <property type="match status" value="1"/>
</dbReference>
<gene>
    <name evidence="3" type="ORF">F7D14_08665</name>
</gene>
<feature type="compositionally biased region" description="Basic residues" evidence="1">
    <location>
        <begin position="7"/>
        <end position="17"/>
    </location>
</feature>
<keyword evidence="4" id="KW-1185">Reference proteome</keyword>
<evidence type="ECO:0000313" key="4">
    <source>
        <dbReference type="Proteomes" id="UP000422569"/>
    </source>
</evidence>
<proteinExistence type="predicted"/>
<dbReference type="Gene3D" id="3.30.300.130">
    <property type="entry name" value="Fe-S cluster assembly (FSCA)"/>
    <property type="match status" value="1"/>
</dbReference>
<evidence type="ECO:0000259" key="2">
    <source>
        <dbReference type="Pfam" id="PF01106"/>
    </source>
</evidence>
<feature type="domain" description="NIF system FeS cluster assembly NifU C-terminal" evidence="2">
    <location>
        <begin position="60"/>
        <end position="123"/>
    </location>
</feature>
<dbReference type="AlphaFoldDB" id="A0A6B8M578"/>
<dbReference type="GO" id="GO:0016226">
    <property type="term" value="P:iron-sulfur cluster assembly"/>
    <property type="evidence" value="ECO:0007669"/>
    <property type="project" value="InterPro"/>
</dbReference>
<dbReference type="InterPro" id="IPR034904">
    <property type="entry name" value="FSCA_dom_sf"/>
</dbReference>
<feature type="region of interest" description="Disordered" evidence="1">
    <location>
        <begin position="1"/>
        <end position="46"/>
    </location>
</feature>
<dbReference type="Pfam" id="PF01106">
    <property type="entry name" value="NifU"/>
    <property type="match status" value="1"/>
</dbReference>
<dbReference type="GO" id="GO:0005506">
    <property type="term" value="F:iron ion binding"/>
    <property type="evidence" value="ECO:0007669"/>
    <property type="project" value="InterPro"/>
</dbReference>
<evidence type="ECO:0000313" key="3">
    <source>
        <dbReference type="EMBL" id="QGM97526.1"/>
    </source>
</evidence>
<reference evidence="3 4" key="1">
    <citation type="submission" date="2019-09" db="EMBL/GenBank/DDBJ databases">
        <title>Isolation and complete genome sequencing of Methylocystis species.</title>
        <authorList>
            <person name="Rumah B.L."/>
            <person name="Stead C.E."/>
            <person name="Stevens B.C."/>
            <person name="Minton N.P."/>
            <person name="Grosse-Honebrink A."/>
            <person name="Zhang Y."/>
        </authorList>
    </citation>
    <scope>NUCLEOTIDE SEQUENCE [LARGE SCALE GENOMIC DNA]</scope>
    <source>
        <strain evidence="3 4">BRCS2</strain>
    </source>
</reference>
<dbReference type="EMBL" id="CP044331">
    <property type="protein sequence ID" value="QGM97526.1"/>
    <property type="molecule type" value="Genomic_DNA"/>
</dbReference>
<dbReference type="KEGG" id="mpar:F7D14_08665"/>
<name>A0A6B8M578_9HYPH</name>
<dbReference type="InterPro" id="IPR001075">
    <property type="entry name" value="NIF_FeS_clus_asmbl_NifU_C"/>
</dbReference>
<protein>
    <submittedName>
        <fullName evidence="3">NifU family protein</fullName>
    </submittedName>
</protein>
<evidence type="ECO:0000256" key="1">
    <source>
        <dbReference type="SAM" id="MobiDB-lite"/>
    </source>
</evidence>